<evidence type="ECO:0000313" key="2">
    <source>
        <dbReference type="Proteomes" id="UP001586593"/>
    </source>
</evidence>
<accession>A0ABR3VB78</accession>
<keyword evidence="2" id="KW-1185">Reference proteome</keyword>
<sequence length="253" mass="27619">MTSTKPAARCQLFVNCRMLLTPPISVMAASRFVTDDLRGSDTCWLAVSRFYTRPIPSAYRPRPTASALTWVVDAAAQKRLVLKRTASVPHGRHAPAPVGGAAAAGLVSAPCSRTSGGHWRTQFVPVLGCGLERNEQLICRWPTPLSRRKARNSGSSTPGLSGLLVDDGRVEIFGRTTVGEDKESYWTGLLKRLMIDPFLGPQYGTWGSRSGCGECVTMSPCWSRWLSGSLLFLFCPSPICWGRARRPNLTSFS</sequence>
<dbReference type="EMBL" id="JAZHXJ010002479">
    <property type="protein sequence ID" value="KAL1838413.1"/>
    <property type="molecule type" value="Genomic_DNA"/>
</dbReference>
<dbReference type="Proteomes" id="UP001586593">
    <property type="component" value="Unassembled WGS sequence"/>
</dbReference>
<protein>
    <submittedName>
        <fullName evidence="1">Uncharacterized protein</fullName>
    </submittedName>
</protein>
<reference evidence="1 2" key="1">
    <citation type="journal article" date="2024" name="Commun. Biol.">
        <title>Comparative genomic analysis of thermophilic fungi reveals convergent evolutionary adaptations and gene losses.</title>
        <authorList>
            <person name="Steindorff A.S."/>
            <person name="Aguilar-Pontes M.V."/>
            <person name="Robinson A.J."/>
            <person name="Andreopoulos B."/>
            <person name="LaButti K."/>
            <person name="Kuo A."/>
            <person name="Mondo S."/>
            <person name="Riley R."/>
            <person name="Otillar R."/>
            <person name="Haridas S."/>
            <person name="Lipzen A."/>
            <person name="Grimwood J."/>
            <person name="Schmutz J."/>
            <person name="Clum A."/>
            <person name="Reid I.D."/>
            <person name="Moisan M.C."/>
            <person name="Butler G."/>
            <person name="Nguyen T.T.M."/>
            <person name="Dewar K."/>
            <person name="Conant G."/>
            <person name="Drula E."/>
            <person name="Henrissat B."/>
            <person name="Hansel C."/>
            <person name="Singer S."/>
            <person name="Hutchinson M.I."/>
            <person name="de Vries R.P."/>
            <person name="Natvig D.O."/>
            <person name="Powell A.J."/>
            <person name="Tsang A."/>
            <person name="Grigoriev I.V."/>
        </authorList>
    </citation>
    <scope>NUCLEOTIDE SEQUENCE [LARGE SCALE GENOMIC DNA]</scope>
    <source>
        <strain evidence="1 2">ATCC 24622</strain>
    </source>
</reference>
<proteinExistence type="predicted"/>
<organism evidence="1 2">
    <name type="scientific">Phialemonium thermophilum</name>
    <dbReference type="NCBI Taxonomy" id="223376"/>
    <lineage>
        <taxon>Eukaryota</taxon>
        <taxon>Fungi</taxon>
        <taxon>Dikarya</taxon>
        <taxon>Ascomycota</taxon>
        <taxon>Pezizomycotina</taxon>
        <taxon>Sordariomycetes</taxon>
        <taxon>Sordariomycetidae</taxon>
        <taxon>Cephalothecales</taxon>
        <taxon>Cephalothecaceae</taxon>
        <taxon>Phialemonium</taxon>
    </lineage>
</organism>
<evidence type="ECO:0000313" key="1">
    <source>
        <dbReference type="EMBL" id="KAL1838413.1"/>
    </source>
</evidence>
<comment type="caution">
    <text evidence="1">The sequence shown here is derived from an EMBL/GenBank/DDBJ whole genome shotgun (WGS) entry which is preliminary data.</text>
</comment>
<name>A0ABR3VB78_9PEZI</name>
<gene>
    <name evidence="1" type="ORF">VTK73DRAFT_4342</name>
</gene>